<dbReference type="InterPro" id="IPR050272">
    <property type="entry name" value="Isochorismatase-like_hydrls"/>
</dbReference>
<dbReference type="EMBL" id="FOND01000010">
    <property type="protein sequence ID" value="SFF24889.1"/>
    <property type="molecule type" value="Genomic_DNA"/>
</dbReference>
<dbReference type="STRING" id="1798228.SAMN05216574_110129"/>
<dbReference type="Gene3D" id="3.40.50.850">
    <property type="entry name" value="Isochorismatase-like"/>
    <property type="match status" value="1"/>
</dbReference>
<feature type="domain" description="Isochorismatase-like" evidence="3">
    <location>
        <begin position="43"/>
        <end position="220"/>
    </location>
</feature>
<dbReference type="AlphaFoldDB" id="A0A1I2H643"/>
<dbReference type="InterPro" id="IPR000868">
    <property type="entry name" value="Isochorismatase-like_dom"/>
</dbReference>
<dbReference type="OrthoDB" id="4832958at2"/>
<keyword evidence="5" id="KW-1185">Reference proteome</keyword>
<protein>
    <submittedName>
        <fullName evidence="4">Nicotinamidase-related amidase</fullName>
    </submittedName>
</protein>
<organism evidence="4 5">
    <name type="scientific">Blastococcus tunisiensis</name>
    <dbReference type="NCBI Taxonomy" id="1798228"/>
    <lineage>
        <taxon>Bacteria</taxon>
        <taxon>Bacillati</taxon>
        <taxon>Actinomycetota</taxon>
        <taxon>Actinomycetes</taxon>
        <taxon>Geodermatophilales</taxon>
        <taxon>Geodermatophilaceae</taxon>
        <taxon>Blastococcus</taxon>
    </lineage>
</organism>
<sequence length="243" mass="26397">MSSTTEALDAFEDHCWRDVVPAETLEVYRAYRRETRIVGRPAVLAVDLFSGVFPDGPVSLAEAVARNPRSCGPAAWAARAPIAALLDHARSRDVPVLFSTQDPETSRATHRPPSSRDAADLALDPAFGPRSGELLVPKRRASVFFETGLAEHLTRLRIDTLVLSGETTSGCVRATAVDAYSHGLHVVVVEEAVFDRSPLSHKVSLFDLHHKYADVMTLAQFEEALDAALPSTPASQAHRSAQH</sequence>
<dbReference type="Proteomes" id="UP000198589">
    <property type="component" value="Unassembled WGS sequence"/>
</dbReference>
<dbReference type="PANTHER" id="PTHR43540:SF1">
    <property type="entry name" value="ISOCHORISMATASE HYDROLASE"/>
    <property type="match status" value="1"/>
</dbReference>
<dbReference type="SUPFAM" id="SSF52499">
    <property type="entry name" value="Isochorismatase-like hydrolases"/>
    <property type="match status" value="1"/>
</dbReference>
<feature type="region of interest" description="Disordered" evidence="2">
    <location>
        <begin position="99"/>
        <end position="119"/>
    </location>
</feature>
<evidence type="ECO:0000259" key="3">
    <source>
        <dbReference type="Pfam" id="PF00857"/>
    </source>
</evidence>
<dbReference type="RefSeq" id="WP_092199851.1">
    <property type="nucleotide sequence ID" value="NZ_FOND01000010.1"/>
</dbReference>
<dbReference type="GO" id="GO:0016787">
    <property type="term" value="F:hydrolase activity"/>
    <property type="evidence" value="ECO:0007669"/>
    <property type="project" value="UniProtKB-KW"/>
</dbReference>
<evidence type="ECO:0000313" key="5">
    <source>
        <dbReference type="Proteomes" id="UP000198589"/>
    </source>
</evidence>
<dbReference type="InterPro" id="IPR036380">
    <property type="entry name" value="Isochorismatase-like_sf"/>
</dbReference>
<dbReference type="PANTHER" id="PTHR43540">
    <property type="entry name" value="PEROXYUREIDOACRYLATE/UREIDOACRYLATE AMIDOHYDROLASE-RELATED"/>
    <property type="match status" value="1"/>
</dbReference>
<evidence type="ECO:0000256" key="1">
    <source>
        <dbReference type="ARBA" id="ARBA00022801"/>
    </source>
</evidence>
<reference evidence="5" key="1">
    <citation type="submission" date="2016-10" db="EMBL/GenBank/DDBJ databases">
        <authorList>
            <person name="Varghese N."/>
            <person name="Submissions S."/>
        </authorList>
    </citation>
    <scope>NUCLEOTIDE SEQUENCE [LARGE SCALE GENOMIC DNA]</scope>
    <source>
        <strain evidence="5">DSM 46838</strain>
    </source>
</reference>
<evidence type="ECO:0000256" key="2">
    <source>
        <dbReference type="SAM" id="MobiDB-lite"/>
    </source>
</evidence>
<proteinExistence type="predicted"/>
<name>A0A1I2H643_9ACTN</name>
<dbReference type="Pfam" id="PF00857">
    <property type="entry name" value="Isochorismatase"/>
    <property type="match status" value="1"/>
</dbReference>
<evidence type="ECO:0000313" key="4">
    <source>
        <dbReference type="EMBL" id="SFF24889.1"/>
    </source>
</evidence>
<keyword evidence="1" id="KW-0378">Hydrolase</keyword>
<gene>
    <name evidence="4" type="ORF">SAMN05216574_110129</name>
</gene>
<accession>A0A1I2H643</accession>